<dbReference type="SMART" id="SM00059">
    <property type="entry name" value="FN2"/>
    <property type="match status" value="1"/>
</dbReference>
<dbReference type="InterPro" id="IPR050111">
    <property type="entry name" value="C-type_lectin/snaclec_domain"/>
</dbReference>
<evidence type="ECO:0000259" key="11">
    <source>
        <dbReference type="PROSITE" id="PS50041"/>
    </source>
</evidence>
<evidence type="ECO:0000256" key="6">
    <source>
        <dbReference type="ARBA" id="ARBA00023157"/>
    </source>
</evidence>
<dbReference type="PROSITE" id="PS00615">
    <property type="entry name" value="C_TYPE_LECTIN_1"/>
    <property type="match status" value="3"/>
</dbReference>
<dbReference type="Gene3D" id="2.80.10.50">
    <property type="match status" value="1"/>
</dbReference>
<keyword evidence="5 9" id="KW-0472">Membrane</keyword>
<dbReference type="InParanoid" id="A0A6J2RE95"/>
<dbReference type="Gene3D" id="3.10.100.10">
    <property type="entry name" value="Mannose-Binding Protein A, subunit A"/>
    <property type="match status" value="8"/>
</dbReference>
<evidence type="ECO:0000256" key="8">
    <source>
        <dbReference type="PROSITE-ProRule" id="PRU00479"/>
    </source>
</evidence>
<feature type="domain" description="C-type lectin" evidence="11">
    <location>
        <begin position="1252"/>
        <end position="1364"/>
    </location>
</feature>
<evidence type="ECO:0000313" key="13">
    <source>
        <dbReference type="Proteomes" id="UP000504630"/>
    </source>
</evidence>
<organism evidence="13 14">
    <name type="scientific">Cottoperca gobio</name>
    <name type="common">Frogmouth</name>
    <name type="synonym">Aphritis gobio</name>
    <dbReference type="NCBI Taxonomy" id="56716"/>
    <lineage>
        <taxon>Eukaryota</taxon>
        <taxon>Metazoa</taxon>
        <taxon>Chordata</taxon>
        <taxon>Craniata</taxon>
        <taxon>Vertebrata</taxon>
        <taxon>Euteleostomi</taxon>
        <taxon>Actinopterygii</taxon>
        <taxon>Neopterygii</taxon>
        <taxon>Teleostei</taxon>
        <taxon>Neoteleostei</taxon>
        <taxon>Acanthomorphata</taxon>
        <taxon>Eupercaria</taxon>
        <taxon>Perciformes</taxon>
        <taxon>Notothenioidei</taxon>
        <taxon>Bovichtidae</taxon>
        <taxon>Cottoperca</taxon>
    </lineage>
</organism>
<proteinExistence type="predicted"/>
<feature type="domain" description="Fibronectin type-II" evidence="12">
    <location>
        <begin position="163"/>
        <end position="210"/>
    </location>
</feature>
<evidence type="ECO:0000256" key="10">
    <source>
        <dbReference type="SAM" id="SignalP"/>
    </source>
</evidence>
<dbReference type="InterPro" id="IPR000562">
    <property type="entry name" value="FN_type2_dom"/>
</dbReference>
<feature type="domain" description="C-type lectin" evidence="11">
    <location>
        <begin position="501"/>
        <end position="616"/>
    </location>
</feature>
<dbReference type="InterPro" id="IPR036943">
    <property type="entry name" value="FN_type2_sf"/>
</dbReference>
<dbReference type="PANTHER" id="PTHR22803">
    <property type="entry name" value="MANNOSE, PHOSPHOLIPASE, LECTIN RECEPTOR RELATED"/>
    <property type="match status" value="1"/>
</dbReference>
<protein>
    <submittedName>
        <fullName evidence="14">Macrophage mannose receptor 1-like</fullName>
    </submittedName>
</protein>
<dbReference type="SUPFAM" id="SSF50370">
    <property type="entry name" value="Ricin B-like lectins"/>
    <property type="match status" value="1"/>
</dbReference>
<feature type="domain" description="C-type lectin" evidence="11">
    <location>
        <begin position="360"/>
        <end position="476"/>
    </location>
</feature>
<evidence type="ECO:0000256" key="9">
    <source>
        <dbReference type="SAM" id="Phobius"/>
    </source>
</evidence>
<keyword evidence="2 9" id="KW-0812">Transmembrane</keyword>
<dbReference type="Pfam" id="PF00040">
    <property type="entry name" value="fn2"/>
    <property type="match status" value="1"/>
</dbReference>
<dbReference type="GeneID" id="115022355"/>
<feature type="transmembrane region" description="Helical" evidence="9">
    <location>
        <begin position="1389"/>
        <end position="1411"/>
    </location>
</feature>
<dbReference type="Pfam" id="PF00059">
    <property type="entry name" value="Lectin_C"/>
    <property type="match status" value="8"/>
</dbReference>
<feature type="domain" description="C-type lectin" evidence="11">
    <location>
        <begin position="221"/>
        <end position="336"/>
    </location>
</feature>
<dbReference type="SMART" id="SM00034">
    <property type="entry name" value="CLECT"/>
    <property type="match status" value="8"/>
</dbReference>
<sequence length="1454" mass="165008">MKSSGVRHLRRILTMKIPFTAFVLLIQVLQCLASDDSPFQLTNKDAGFCLVKTNNDCNDIRWTFGDRLLVHQRKKCLGAQGKSVGSEISLHECDENSDLQKWECKNGTVLALKDQELYIELTADNTAVLSRTVGPNNHLTITGTSNGACARTYRELYAIGGNAAGLPCMFPFQYKDQWYSDCSTLDSPDNKLWCAAETKYQSERWGFCPVTSKEGWTIYPTTGAYYQLNTQSVLTWPQAEASCKQQGASLLSINDPHEQAYITALLGTGGNKLWTGLVLDPEHGWKWSNRRPYRYMKWDSGHPRSDLGHICAILDPAVQYSWQSSLCSKKLGYICYSSAAEVAPTPAAEPGFCSRPWIPYNGHCFHLNRTEKTWTDAQRVCRNEGGDLVTIRNVEDQSFIVSQLGYISSDNLWIGLNDRKTERLFDWSDHSTVSFTSWEFGKPKFSTDIQDCVLMGGEDGNWADQVCERNYGFICMKMSASEPTGDEVEQDDGCKVGWRRHGSYCYFIGPQNKAFDEAKDDCMNSGSYLADVSNVVDNAFLVSLVGMRAEKYFWLGLSNQKDIDLFVWTNTDSVRYTHWNAQMPGHQQGCVAMKTGVFAGLWDVLPCTNKEKYICKHLAEGAVLTPAPPTVPPATCADGWAQMRSRHYCYKLFSQSPFDKRTWYEARDYCRAIRGDLLSIHSADDMTLPLPRHEKVWIGLSAPDPVTGYVWSDGSPLQFQNWKDGEPNNKDNVESCAEIESHWQSWNDVHCETYHDWLCQIRTGVTPNPPPDRVTPDYNITSDGWREWNGSQYYIARWSTAMEEARRACQQRHSDLVTINSEAESVFLWKQVSRDGGNYWIGLNVELDRTYGWMDGSPVVFQRWDENQPVFQRNDENCAVMTSFKGFWHDFNCGYEHKFICKRSSSPPANATVPPTILPKGGCPQNWEKFDSKCYSINNKQRETFKGAKTQCKAMGGKLASILSRHAQVFLTTKLADEPTTDLWVGLYELNGNKFLWTDGRRMRYTNWASAEHHRSLGMISDPFERHDPFQRGDFARRGMDFHMSFGRMPEPERCAALTTNPKIGIGKWIKGSCNDTKGYVCLRNVDPSLPDSPEPTLSTDYVKIFNDSIKVVTQQMSWDAAKKLCEGDGAKLASLRNEWTQAYVELLALSLKAPVWIGLNKDQTGGYFKYIDGWHVTIPNWGRQEPSTILPCVFMGVDGKWATADCNRNMSSICMKSTDVPPTESSSFPGFCPEDPETSRYSRQSNFWRPFRRFCYLILTNMIEWPDASANCIRHGGSLASIEDPLEQAFIQSNIKMYEDSQNSFWIGLYKTHKGMWQWLDKTVMVYNNWLNSQNMGDYGLIKSKDGKWMAGKQWYQRGYICKTPKELQQAPQGTVNPVVDRQTRGHIILAVVLVIIAIAIGAVIALFLFKKSGLRLPIPGKLSTFDNPLFFNNVVDANKLVANIEEENPRPV</sequence>
<keyword evidence="7" id="KW-0325">Glycoprotein</keyword>
<dbReference type="Gene3D" id="2.10.10.10">
    <property type="entry name" value="Fibronectin, type II, collagen-binding"/>
    <property type="match status" value="1"/>
</dbReference>
<gene>
    <name evidence="14" type="primary">LOC115022355</name>
</gene>
<dbReference type="InterPro" id="IPR016187">
    <property type="entry name" value="CTDL_fold"/>
</dbReference>
<dbReference type="SUPFAM" id="SSF56436">
    <property type="entry name" value="C-type lectin-like"/>
    <property type="match status" value="8"/>
</dbReference>
<reference evidence="14" key="1">
    <citation type="submission" date="2025-08" db="UniProtKB">
        <authorList>
            <consortium name="RefSeq"/>
        </authorList>
    </citation>
    <scope>IDENTIFICATION</scope>
</reference>
<dbReference type="PROSITE" id="PS50041">
    <property type="entry name" value="C_TYPE_LECTIN_2"/>
    <property type="match status" value="8"/>
</dbReference>
<dbReference type="SUPFAM" id="SSF57440">
    <property type="entry name" value="Kringle-like"/>
    <property type="match status" value="1"/>
</dbReference>
<feature type="chain" id="PRO_5026726133" evidence="10">
    <location>
        <begin position="34"/>
        <end position="1454"/>
    </location>
</feature>
<feature type="disulfide bond" evidence="8">
    <location>
        <begin position="168"/>
        <end position="194"/>
    </location>
</feature>
<dbReference type="InterPro" id="IPR035992">
    <property type="entry name" value="Ricin_B-like_lectins"/>
</dbReference>
<dbReference type="FunFam" id="3.10.100.10:FF:000014">
    <property type="entry name" value="Macrophage mannose receptor 1"/>
    <property type="match status" value="1"/>
</dbReference>
<dbReference type="PROSITE" id="PS51092">
    <property type="entry name" value="FN2_2"/>
    <property type="match status" value="1"/>
</dbReference>
<evidence type="ECO:0000256" key="4">
    <source>
        <dbReference type="ARBA" id="ARBA00022989"/>
    </source>
</evidence>
<dbReference type="Proteomes" id="UP000504630">
    <property type="component" value="Chromosome 17"/>
</dbReference>
<comment type="subcellular location">
    <subcellularLocation>
        <location evidence="1">Membrane</location>
        <topology evidence="1">Single-pass membrane protein</topology>
    </subcellularLocation>
</comment>
<evidence type="ECO:0000256" key="3">
    <source>
        <dbReference type="ARBA" id="ARBA00022737"/>
    </source>
</evidence>
<keyword evidence="3" id="KW-0677">Repeat</keyword>
<keyword evidence="4 9" id="KW-1133">Transmembrane helix</keyword>
<dbReference type="InterPro" id="IPR016186">
    <property type="entry name" value="C-type_lectin-like/link_sf"/>
</dbReference>
<dbReference type="InterPro" id="IPR018378">
    <property type="entry name" value="C-type_lectin_CS"/>
</dbReference>
<dbReference type="InterPro" id="IPR001304">
    <property type="entry name" value="C-type_lectin-like"/>
</dbReference>
<dbReference type="KEGG" id="cgob:115022355"/>
<feature type="domain" description="C-type lectin" evidence="11">
    <location>
        <begin position="1105"/>
        <end position="1216"/>
    </location>
</feature>
<evidence type="ECO:0000256" key="5">
    <source>
        <dbReference type="ARBA" id="ARBA00023136"/>
    </source>
</evidence>
<accession>A0A6J2RE95</accession>
<dbReference type="RefSeq" id="XP_029309188.1">
    <property type="nucleotide sequence ID" value="XM_029453328.1"/>
</dbReference>
<dbReference type="CDD" id="cd00037">
    <property type="entry name" value="CLECT"/>
    <property type="match status" value="7"/>
</dbReference>
<evidence type="ECO:0000256" key="2">
    <source>
        <dbReference type="ARBA" id="ARBA00022692"/>
    </source>
</evidence>
<name>A0A6J2RE95_COTGO</name>
<evidence type="ECO:0000313" key="14">
    <source>
        <dbReference type="RefSeq" id="XP_029309188.1"/>
    </source>
</evidence>
<feature type="domain" description="C-type lectin" evidence="11">
    <location>
        <begin position="930"/>
        <end position="1083"/>
    </location>
</feature>
<dbReference type="FunFam" id="2.10.10.10:FF:000001">
    <property type="entry name" value="Fibronectin 1a isoform 1"/>
    <property type="match status" value="1"/>
</dbReference>
<evidence type="ECO:0000259" key="12">
    <source>
        <dbReference type="PROSITE" id="PS51092"/>
    </source>
</evidence>
<feature type="signal peptide" evidence="10">
    <location>
        <begin position="1"/>
        <end position="33"/>
    </location>
</feature>
<keyword evidence="6 8" id="KW-1015">Disulfide bond</keyword>
<dbReference type="InterPro" id="IPR013806">
    <property type="entry name" value="Kringle-like"/>
</dbReference>
<dbReference type="CDD" id="cd00062">
    <property type="entry name" value="FN2"/>
    <property type="match status" value="1"/>
</dbReference>
<feature type="domain" description="C-type lectin" evidence="11">
    <location>
        <begin position="645"/>
        <end position="760"/>
    </location>
</feature>
<feature type="domain" description="C-type lectin" evidence="11">
    <location>
        <begin position="788"/>
        <end position="902"/>
    </location>
</feature>
<evidence type="ECO:0000256" key="7">
    <source>
        <dbReference type="ARBA" id="ARBA00023180"/>
    </source>
</evidence>
<dbReference type="PROSITE" id="PS50231">
    <property type="entry name" value="RICIN_B_LECTIN"/>
    <property type="match status" value="1"/>
</dbReference>
<keyword evidence="10" id="KW-0732">Signal</keyword>
<keyword evidence="13" id="KW-1185">Reference proteome</keyword>
<evidence type="ECO:0000256" key="1">
    <source>
        <dbReference type="ARBA" id="ARBA00004167"/>
    </source>
</evidence>
<dbReference type="GO" id="GO:0016020">
    <property type="term" value="C:membrane"/>
    <property type="evidence" value="ECO:0007669"/>
    <property type="project" value="UniProtKB-SubCell"/>
</dbReference>
<dbReference type="OrthoDB" id="6356110at2759"/>
<comment type="caution">
    <text evidence="8">Lacks conserved residue(s) required for the propagation of feature annotation.</text>
</comment>